<evidence type="ECO:0000313" key="1">
    <source>
        <dbReference type="EMBL" id="HFC97541.1"/>
    </source>
</evidence>
<reference evidence="1" key="1">
    <citation type="journal article" date="2020" name="mSystems">
        <title>Genome- and Community-Level Interaction Insights into Carbon Utilization and Element Cycling Functions of Hydrothermarchaeota in Hydrothermal Sediment.</title>
        <authorList>
            <person name="Zhou Z."/>
            <person name="Liu Y."/>
            <person name="Xu W."/>
            <person name="Pan J."/>
            <person name="Luo Z.H."/>
            <person name="Li M."/>
        </authorList>
    </citation>
    <scope>NUCLEOTIDE SEQUENCE [LARGE SCALE GENOMIC DNA]</scope>
    <source>
        <strain evidence="1">HyVt-483</strain>
    </source>
</reference>
<sequence length="77" mass="8810">MAKSRRISLLLPEELIEHLKREAGELGIGYQTLIKIKLMEDMRRKRMVEWGTGKPSGVRIKAGPGKPLSEIVIEDRR</sequence>
<dbReference type="Pfam" id="PF12441">
    <property type="entry name" value="CopG_antitoxin"/>
    <property type="match status" value="1"/>
</dbReference>
<name>A0A7C3GK62_9BACT</name>
<protein>
    <recommendedName>
        <fullName evidence="2">CopG family transcriptional regulator</fullName>
    </recommendedName>
</protein>
<comment type="caution">
    <text evidence="1">The sequence shown here is derived from an EMBL/GenBank/DDBJ whole genome shotgun (WGS) entry which is preliminary data.</text>
</comment>
<dbReference type="AlphaFoldDB" id="A0A7C3GK62"/>
<proteinExistence type="predicted"/>
<accession>A0A7C3GK62</accession>
<dbReference type="Proteomes" id="UP000886043">
    <property type="component" value="Unassembled WGS sequence"/>
</dbReference>
<evidence type="ECO:0008006" key="2">
    <source>
        <dbReference type="Google" id="ProtNLM"/>
    </source>
</evidence>
<dbReference type="EMBL" id="DRMH01000041">
    <property type="protein sequence ID" value="HFC97541.1"/>
    <property type="molecule type" value="Genomic_DNA"/>
</dbReference>
<dbReference type="InterPro" id="IPR022148">
    <property type="entry name" value="CopG_antitoxin"/>
</dbReference>
<gene>
    <name evidence="1" type="ORF">ENJ40_03650</name>
</gene>
<organism evidence="1">
    <name type="scientific">Thermosulfurimonas dismutans</name>
    <dbReference type="NCBI Taxonomy" id="999894"/>
    <lineage>
        <taxon>Bacteria</taxon>
        <taxon>Pseudomonadati</taxon>
        <taxon>Thermodesulfobacteriota</taxon>
        <taxon>Thermodesulfobacteria</taxon>
        <taxon>Thermodesulfobacteriales</taxon>
        <taxon>Thermodesulfobacteriaceae</taxon>
        <taxon>Thermosulfurimonas</taxon>
    </lineage>
</organism>